<organism evidence="10 11">
    <name type="scientific">Puccinia striiformis</name>
    <dbReference type="NCBI Taxonomy" id="27350"/>
    <lineage>
        <taxon>Eukaryota</taxon>
        <taxon>Fungi</taxon>
        <taxon>Dikarya</taxon>
        <taxon>Basidiomycota</taxon>
        <taxon>Pucciniomycotina</taxon>
        <taxon>Pucciniomycetes</taxon>
        <taxon>Pucciniales</taxon>
        <taxon>Pucciniaceae</taxon>
        <taxon>Puccinia</taxon>
    </lineage>
</organism>
<evidence type="ECO:0000256" key="6">
    <source>
        <dbReference type="ARBA" id="ARBA00034617"/>
    </source>
</evidence>
<dbReference type="GO" id="GO:0003677">
    <property type="term" value="F:DNA binding"/>
    <property type="evidence" value="ECO:0007669"/>
    <property type="project" value="UniProtKB-KW"/>
</dbReference>
<dbReference type="InterPro" id="IPR014001">
    <property type="entry name" value="Helicase_ATP-bd"/>
</dbReference>
<dbReference type="VEuPathDB" id="FungiDB:PSTT_03617"/>
<evidence type="ECO:0000313" key="10">
    <source>
        <dbReference type="EMBL" id="POW13590.1"/>
    </source>
</evidence>
<evidence type="ECO:0000259" key="8">
    <source>
        <dbReference type="PROSITE" id="PS51192"/>
    </source>
</evidence>
<comment type="caution">
    <text evidence="10">The sequence shown here is derived from an EMBL/GenBank/DDBJ whole genome shotgun (WGS) entry which is preliminary data.</text>
</comment>
<dbReference type="CDD" id="cd17920">
    <property type="entry name" value="DEXHc_RecQ"/>
    <property type="match status" value="1"/>
</dbReference>
<dbReference type="EC" id="5.6.2.4" evidence="7"/>
<dbReference type="Gene3D" id="3.40.50.300">
    <property type="entry name" value="P-loop containing nucleotide triphosphate hydrolases"/>
    <property type="match status" value="2"/>
</dbReference>
<dbReference type="InterPro" id="IPR001650">
    <property type="entry name" value="Helicase_C-like"/>
</dbReference>
<evidence type="ECO:0000256" key="5">
    <source>
        <dbReference type="ARBA" id="ARBA00023235"/>
    </source>
</evidence>
<keyword evidence="2" id="KW-0547">Nucleotide-binding</keyword>
<name>A0A2S4VVQ6_9BASI</name>
<protein>
    <recommendedName>
        <fullName evidence="7">DNA 3'-5' helicase</fullName>
        <ecNumber evidence="7">5.6.2.4</ecNumber>
    </recommendedName>
</protein>
<dbReference type="Pfam" id="PF00271">
    <property type="entry name" value="Helicase_C"/>
    <property type="match status" value="1"/>
</dbReference>
<dbReference type="InterPro" id="IPR011545">
    <property type="entry name" value="DEAD/DEAH_box_helicase_dom"/>
</dbReference>
<dbReference type="EMBL" id="PKSL01000023">
    <property type="protein sequence ID" value="POW13590.1"/>
    <property type="molecule type" value="Genomic_DNA"/>
</dbReference>
<dbReference type="VEuPathDB" id="FungiDB:PSHT_04140"/>
<dbReference type="GO" id="GO:0005694">
    <property type="term" value="C:chromosome"/>
    <property type="evidence" value="ECO:0007669"/>
    <property type="project" value="TreeGrafter"/>
</dbReference>
<evidence type="ECO:0000256" key="7">
    <source>
        <dbReference type="ARBA" id="ARBA00034808"/>
    </source>
</evidence>
<dbReference type="AlphaFoldDB" id="A0A2S4VVQ6"/>
<evidence type="ECO:0000259" key="9">
    <source>
        <dbReference type="PROSITE" id="PS51194"/>
    </source>
</evidence>
<dbReference type="PANTHER" id="PTHR13710:SF105">
    <property type="entry name" value="ATP-DEPENDENT DNA HELICASE Q1"/>
    <property type="match status" value="1"/>
</dbReference>
<dbReference type="SUPFAM" id="SSF52540">
    <property type="entry name" value="P-loop containing nucleoside triphosphate hydrolases"/>
    <property type="match status" value="1"/>
</dbReference>
<dbReference type="Proteomes" id="UP000239156">
    <property type="component" value="Unassembled WGS sequence"/>
</dbReference>
<dbReference type="GO" id="GO:0005737">
    <property type="term" value="C:cytoplasm"/>
    <property type="evidence" value="ECO:0007669"/>
    <property type="project" value="TreeGrafter"/>
</dbReference>
<dbReference type="GO" id="GO:0000724">
    <property type="term" value="P:double-strand break repair via homologous recombination"/>
    <property type="evidence" value="ECO:0007669"/>
    <property type="project" value="TreeGrafter"/>
</dbReference>
<dbReference type="Pfam" id="PF00270">
    <property type="entry name" value="DEAD"/>
    <property type="match status" value="1"/>
</dbReference>
<keyword evidence="4" id="KW-0238">DNA-binding</keyword>
<accession>A0A2S4VVQ6</accession>
<evidence type="ECO:0000256" key="4">
    <source>
        <dbReference type="ARBA" id="ARBA00023125"/>
    </source>
</evidence>
<dbReference type="PANTHER" id="PTHR13710">
    <property type="entry name" value="DNA HELICASE RECQ FAMILY MEMBER"/>
    <property type="match status" value="1"/>
</dbReference>
<evidence type="ECO:0000256" key="3">
    <source>
        <dbReference type="ARBA" id="ARBA00022840"/>
    </source>
</evidence>
<reference evidence="10" key="1">
    <citation type="submission" date="2017-12" db="EMBL/GenBank/DDBJ databases">
        <title>Gene loss provides genomic basis for host adaptation in cereal stripe rust fungi.</title>
        <authorList>
            <person name="Xia C."/>
        </authorList>
    </citation>
    <scope>NUCLEOTIDE SEQUENCE [LARGE SCALE GENOMIC DNA]</scope>
    <source>
        <strain evidence="10">93-210</strain>
    </source>
</reference>
<keyword evidence="11" id="KW-1185">Reference proteome</keyword>
<feature type="domain" description="Helicase ATP-binding" evidence="8">
    <location>
        <begin position="53"/>
        <end position="246"/>
    </location>
</feature>
<dbReference type="GO" id="GO:0009378">
    <property type="term" value="F:four-way junction helicase activity"/>
    <property type="evidence" value="ECO:0007669"/>
    <property type="project" value="TreeGrafter"/>
</dbReference>
<dbReference type="SMART" id="SM00487">
    <property type="entry name" value="DEXDc"/>
    <property type="match status" value="1"/>
</dbReference>
<dbReference type="PROSITE" id="PS51194">
    <property type="entry name" value="HELICASE_CTER"/>
    <property type="match status" value="1"/>
</dbReference>
<keyword evidence="3" id="KW-0067">ATP-binding</keyword>
<comment type="catalytic activity">
    <reaction evidence="6">
        <text>Couples ATP hydrolysis with the unwinding of duplex DNA by translocating in the 3'-5' direction.</text>
        <dbReference type="EC" id="5.6.2.4"/>
    </reaction>
</comment>
<dbReference type="GO" id="GO:0005524">
    <property type="term" value="F:ATP binding"/>
    <property type="evidence" value="ECO:0007669"/>
    <property type="project" value="UniProtKB-KW"/>
</dbReference>
<evidence type="ECO:0000256" key="1">
    <source>
        <dbReference type="ARBA" id="ARBA00005446"/>
    </source>
</evidence>
<comment type="similarity">
    <text evidence="1">Belongs to the helicase family. RecQ subfamily.</text>
</comment>
<gene>
    <name evidence="10" type="ORF">PSTT_03617</name>
</gene>
<evidence type="ECO:0000313" key="11">
    <source>
        <dbReference type="Proteomes" id="UP000239156"/>
    </source>
</evidence>
<dbReference type="InterPro" id="IPR027417">
    <property type="entry name" value="P-loop_NTPase"/>
</dbReference>
<evidence type="ECO:0000256" key="2">
    <source>
        <dbReference type="ARBA" id="ARBA00022741"/>
    </source>
</evidence>
<proteinExistence type="inferred from homology"/>
<dbReference type="PROSITE" id="PS51192">
    <property type="entry name" value="HELICASE_ATP_BIND_1"/>
    <property type="match status" value="1"/>
</dbReference>
<feature type="domain" description="Helicase C-terminal" evidence="9">
    <location>
        <begin position="272"/>
        <end position="435"/>
    </location>
</feature>
<keyword evidence="5" id="KW-0413">Isomerase</keyword>
<sequence>MARGRQRKYRTKVTLERRWLNMNDKELREAIIADASPCYPADQPPKPIQLDAAMGLVKQQNTFVMAGTGSGKSRVSEFYFHLFSPSKKVVVLVVNPLDALGDNQVKEKIAQGYTAINLKKLTFNSKVAAEIKRGKYNLVYLSPEVFMNNQKFTNLFHDTTFQDCLVLIVVDEAHLLYGWGMVKSGKAKKSSAHKRHGDRAVFRPSYGQICRQLMATQGIPILLLSATCRPQALEAIQKNLKIPDENIDIVRAELTRPEIRILRFSMKSSLKSVKDLTEMFGKKEDVKNEEVVPTLIYSGTRNATLEVMKVINAARGTPGGEYNPNSEVIRRYHAVTGDMEKEDVVEGYESGNFSCISCTMALGLGQNWKKVRRVIQIGRGDPSCIAQMNGRCGRDGRPGLAIMFVEPKRRFGLNTLAAIAKADKTTDDVQMDSLAITPVCLRTAFSVDNLYGYIPINCDDLNYLHEQNEK</sequence>
<dbReference type="GO" id="GO:0043138">
    <property type="term" value="F:3'-5' DNA helicase activity"/>
    <property type="evidence" value="ECO:0007669"/>
    <property type="project" value="UniProtKB-EC"/>
</dbReference>